<dbReference type="GO" id="GO:0005886">
    <property type="term" value="C:plasma membrane"/>
    <property type="evidence" value="ECO:0007669"/>
    <property type="project" value="UniProtKB-SubCell"/>
</dbReference>
<evidence type="ECO:0000256" key="1">
    <source>
        <dbReference type="ARBA" id="ARBA00004651"/>
    </source>
</evidence>
<dbReference type="PANTHER" id="PTHR30213:SF1">
    <property type="entry name" value="INNER MEMBRANE PROTEIN YHJD"/>
    <property type="match status" value="1"/>
</dbReference>
<evidence type="ECO:0000256" key="6">
    <source>
        <dbReference type="SAM" id="Phobius"/>
    </source>
</evidence>
<keyword evidence="4 6" id="KW-1133">Transmembrane helix</keyword>
<dbReference type="InterPro" id="IPR017039">
    <property type="entry name" value="Virul_fac_BrkB"/>
</dbReference>
<organism evidence="7 8">
    <name type="scientific">Mesorhizobium waimense</name>
    <dbReference type="NCBI Taxonomy" id="1300307"/>
    <lineage>
        <taxon>Bacteria</taxon>
        <taxon>Pseudomonadati</taxon>
        <taxon>Pseudomonadota</taxon>
        <taxon>Alphaproteobacteria</taxon>
        <taxon>Hyphomicrobiales</taxon>
        <taxon>Phyllobacteriaceae</taxon>
        <taxon>Mesorhizobium</taxon>
    </lineage>
</organism>
<dbReference type="OrthoDB" id="9797028at2"/>
<dbReference type="Proteomes" id="UP000272706">
    <property type="component" value="Unassembled WGS sequence"/>
</dbReference>
<dbReference type="EMBL" id="QZWZ01000050">
    <property type="protein sequence ID" value="RJT28617.1"/>
    <property type="molecule type" value="Genomic_DNA"/>
</dbReference>
<dbReference type="PANTHER" id="PTHR30213">
    <property type="entry name" value="INNER MEMBRANE PROTEIN YHJD"/>
    <property type="match status" value="1"/>
</dbReference>
<keyword evidence="5 6" id="KW-0472">Membrane</keyword>
<comment type="caution">
    <text evidence="7">The sequence shown here is derived from an EMBL/GenBank/DDBJ whole genome shotgun (WGS) entry which is preliminary data.</text>
</comment>
<feature type="transmembrane region" description="Helical" evidence="6">
    <location>
        <begin position="241"/>
        <end position="259"/>
    </location>
</feature>
<comment type="subcellular location">
    <subcellularLocation>
        <location evidence="1">Cell membrane</location>
        <topology evidence="1">Multi-pass membrane protein</topology>
    </subcellularLocation>
</comment>
<dbReference type="AlphaFoldDB" id="A0A3A5K2E9"/>
<evidence type="ECO:0000256" key="2">
    <source>
        <dbReference type="ARBA" id="ARBA00022475"/>
    </source>
</evidence>
<evidence type="ECO:0000313" key="8">
    <source>
        <dbReference type="Proteomes" id="UP000272706"/>
    </source>
</evidence>
<reference evidence="7 8" key="1">
    <citation type="submission" date="2018-09" db="EMBL/GenBank/DDBJ databases">
        <title>Mesorhizobium carmichaelinearum sp. nov. isolated from Carmichaelinea spp. root nodules in New Zealand.</title>
        <authorList>
            <person name="De Meyer S.E."/>
        </authorList>
    </citation>
    <scope>NUCLEOTIDE SEQUENCE [LARGE SCALE GENOMIC DNA]</scope>
    <source>
        <strain evidence="7 8">ICMP19557</strain>
    </source>
</reference>
<feature type="transmembrane region" description="Helical" evidence="6">
    <location>
        <begin position="311"/>
        <end position="331"/>
    </location>
</feature>
<accession>A0A3A5K2E9</accession>
<dbReference type="NCBIfam" id="TIGR00765">
    <property type="entry name" value="yihY_not_rbn"/>
    <property type="match status" value="1"/>
</dbReference>
<evidence type="ECO:0000313" key="7">
    <source>
        <dbReference type="EMBL" id="RJT28617.1"/>
    </source>
</evidence>
<dbReference type="Pfam" id="PF03631">
    <property type="entry name" value="Virul_fac_BrkB"/>
    <property type="match status" value="1"/>
</dbReference>
<keyword evidence="8" id="KW-1185">Reference proteome</keyword>
<feature type="transmembrane region" description="Helical" evidence="6">
    <location>
        <begin position="32"/>
        <end position="54"/>
    </location>
</feature>
<feature type="transmembrane region" description="Helical" evidence="6">
    <location>
        <begin position="215"/>
        <end position="235"/>
    </location>
</feature>
<evidence type="ECO:0000256" key="3">
    <source>
        <dbReference type="ARBA" id="ARBA00022692"/>
    </source>
</evidence>
<keyword evidence="2" id="KW-1003">Cell membrane</keyword>
<gene>
    <name evidence="7" type="ORF">D3227_33780</name>
</gene>
<evidence type="ECO:0000256" key="4">
    <source>
        <dbReference type="ARBA" id="ARBA00022989"/>
    </source>
</evidence>
<feature type="transmembrane region" description="Helical" evidence="6">
    <location>
        <begin position="175"/>
        <end position="203"/>
    </location>
</feature>
<proteinExistence type="predicted"/>
<feature type="transmembrane region" description="Helical" evidence="6">
    <location>
        <begin position="142"/>
        <end position="169"/>
    </location>
</feature>
<sequence length="348" mass="36382">MRPVITDAWDLVRESAVGFVNDNALSHGAAMAFYATTSLAPILLIVVAIAGLAFGHEAAQLALSAQISGLMGPESASLLQTALESASGKSSGTWAAVIGIVTLFVTASGVFGEMQQSLNTIWKVEPESSSLSRLVRARAASLGLVAALGFMLLVSLVASAAISAMGNIINTHMPFGTIVLAVINTVVSFALISVMFAAIYKVLPDRTLEWRDVGIGAVVTAALFTFGKSLIGWYIGSSAIASSYGAAGGLLVILLWVYYSSEIFLLGAEFTRAYSVRHGSRSDLDALVHSALPAKHVVPFRAEQKSNSAPVVALLAVACASATMTTLMLGLRPYVSSKPEKSHDGRPH</sequence>
<protein>
    <submittedName>
        <fullName evidence="7">YihY/virulence factor BrkB family protein</fullName>
    </submittedName>
</protein>
<keyword evidence="3 6" id="KW-0812">Transmembrane</keyword>
<evidence type="ECO:0000256" key="5">
    <source>
        <dbReference type="ARBA" id="ARBA00023136"/>
    </source>
</evidence>
<name>A0A3A5K2E9_9HYPH</name>
<feature type="transmembrane region" description="Helical" evidence="6">
    <location>
        <begin position="93"/>
        <end position="112"/>
    </location>
</feature>